<evidence type="ECO:0000256" key="3">
    <source>
        <dbReference type="ARBA" id="ARBA00012668"/>
    </source>
</evidence>
<keyword evidence="8 13" id="KW-1133">Transmembrane helix</keyword>
<dbReference type="InterPro" id="IPR039261">
    <property type="entry name" value="FNR_nucleotide-bd"/>
</dbReference>
<gene>
    <name evidence="15" type="ORF">VNI00_009260</name>
</gene>
<feature type="transmembrane region" description="Helical" evidence="13">
    <location>
        <begin position="22"/>
        <end position="44"/>
    </location>
</feature>
<feature type="domain" description="FAD-binding FR-type" evidence="14">
    <location>
        <begin position="181"/>
        <end position="294"/>
    </location>
</feature>
<name>A0AAW0CSC5_9AGAR</name>
<feature type="transmembrane region" description="Helical" evidence="13">
    <location>
        <begin position="109"/>
        <end position="129"/>
    </location>
</feature>
<comment type="caution">
    <text evidence="15">The sequence shown here is derived from an EMBL/GenBank/DDBJ whole genome shotgun (WGS) entry which is preliminary data.</text>
</comment>
<evidence type="ECO:0000256" key="12">
    <source>
        <dbReference type="ARBA" id="ARBA00048483"/>
    </source>
</evidence>
<feature type="transmembrane region" description="Helical" evidence="13">
    <location>
        <begin position="297"/>
        <end position="317"/>
    </location>
</feature>
<dbReference type="InterPro" id="IPR013130">
    <property type="entry name" value="Fe3_Rdtase_TM_dom"/>
</dbReference>
<dbReference type="AlphaFoldDB" id="A0AAW0CSC5"/>
<protein>
    <recommendedName>
        <fullName evidence="3">ferric-chelate reductase (NADPH)</fullName>
        <ecNumber evidence="3">1.16.1.9</ecNumber>
    </recommendedName>
</protein>
<keyword evidence="11 13" id="KW-0472">Membrane</keyword>
<organism evidence="15 16">
    <name type="scientific">Paramarasmius palmivorus</name>
    <dbReference type="NCBI Taxonomy" id="297713"/>
    <lineage>
        <taxon>Eukaryota</taxon>
        <taxon>Fungi</taxon>
        <taxon>Dikarya</taxon>
        <taxon>Basidiomycota</taxon>
        <taxon>Agaricomycotina</taxon>
        <taxon>Agaricomycetes</taxon>
        <taxon>Agaricomycetidae</taxon>
        <taxon>Agaricales</taxon>
        <taxon>Marasmiineae</taxon>
        <taxon>Marasmiaceae</taxon>
        <taxon>Paramarasmius</taxon>
    </lineage>
</organism>
<dbReference type="GO" id="GO:0005886">
    <property type="term" value="C:plasma membrane"/>
    <property type="evidence" value="ECO:0007669"/>
    <property type="project" value="UniProtKB-SubCell"/>
</dbReference>
<dbReference type="Gene3D" id="3.40.50.80">
    <property type="entry name" value="Nucleotide-binding domain of ferredoxin-NADP reductase (FNR) module"/>
    <property type="match status" value="1"/>
</dbReference>
<evidence type="ECO:0000256" key="8">
    <source>
        <dbReference type="ARBA" id="ARBA00022989"/>
    </source>
</evidence>
<dbReference type="EC" id="1.16.1.9" evidence="3"/>
<evidence type="ECO:0000313" key="15">
    <source>
        <dbReference type="EMBL" id="KAK7041653.1"/>
    </source>
</evidence>
<comment type="subcellular location">
    <subcellularLocation>
        <location evidence="1">Cell membrane</location>
        <topology evidence="1">Multi-pass membrane protein</topology>
    </subcellularLocation>
</comment>
<feature type="transmembrane region" description="Helical" evidence="13">
    <location>
        <begin position="165"/>
        <end position="184"/>
    </location>
</feature>
<dbReference type="SFLD" id="SFLDG01168">
    <property type="entry name" value="Ferric_reductase_subgroup_(FRE"/>
    <property type="match status" value="1"/>
</dbReference>
<reference evidence="15 16" key="1">
    <citation type="submission" date="2024-01" db="EMBL/GenBank/DDBJ databases">
        <title>A draft genome for a cacao thread blight-causing isolate of Paramarasmius palmivorus.</title>
        <authorList>
            <person name="Baruah I.K."/>
            <person name="Bukari Y."/>
            <person name="Amoako-Attah I."/>
            <person name="Meinhardt L.W."/>
            <person name="Bailey B.A."/>
            <person name="Cohen S.P."/>
        </authorList>
    </citation>
    <scope>NUCLEOTIDE SEQUENCE [LARGE SCALE GENOMIC DNA]</scope>
    <source>
        <strain evidence="15 16">GH-12</strain>
    </source>
</reference>
<keyword evidence="16" id="KW-1185">Reference proteome</keyword>
<evidence type="ECO:0000256" key="11">
    <source>
        <dbReference type="ARBA" id="ARBA00023136"/>
    </source>
</evidence>
<keyword evidence="5" id="KW-1003">Cell membrane</keyword>
<dbReference type="PANTHER" id="PTHR32361">
    <property type="entry name" value="FERRIC/CUPRIC REDUCTASE TRANSMEMBRANE COMPONENT"/>
    <property type="match status" value="1"/>
</dbReference>
<evidence type="ECO:0000259" key="14">
    <source>
        <dbReference type="PROSITE" id="PS51384"/>
    </source>
</evidence>
<evidence type="ECO:0000256" key="6">
    <source>
        <dbReference type="ARBA" id="ARBA00022692"/>
    </source>
</evidence>
<dbReference type="Pfam" id="PF08022">
    <property type="entry name" value="FAD_binding_8"/>
    <property type="match status" value="1"/>
</dbReference>
<comment type="similarity">
    <text evidence="2">Belongs to the ferric reductase (FRE) family.</text>
</comment>
<dbReference type="CDD" id="cd06186">
    <property type="entry name" value="NOX_Duox_like_FAD_NADP"/>
    <property type="match status" value="1"/>
</dbReference>
<dbReference type="InterPro" id="IPR013121">
    <property type="entry name" value="Fe_red_NAD-bd_6"/>
</dbReference>
<dbReference type="Pfam" id="PF01794">
    <property type="entry name" value="Ferric_reduct"/>
    <property type="match status" value="1"/>
</dbReference>
<evidence type="ECO:0000256" key="5">
    <source>
        <dbReference type="ARBA" id="ARBA00022475"/>
    </source>
</evidence>
<evidence type="ECO:0000256" key="13">
    <source>
        <dbReference type="SAM" id="Phobius"/>
    </source>
</evidence>
<comment type="catalytic activity">
    <reaction evidence="12">
        <text>2 a Fe(II)-siderophore + NADP(+) + H(+) = 2 a Fe(III)-siderophore + NADPH</text>
        <dbReference type="Rhea" id="RHEA:28795"/>
        <dbReference type="Rhea" id="RHEA-COMP:11342"/>
        <dbReference type="Rhea" id="RHEA-COMP:11344"/>
        <dbReference type="ChEBI" id="CHEBI:15378"/>
        <dbReference type="ChEBI" id="CHEBI:29033"/>
        <dbReference type="ChEBI" id="CHEBI:29034"/>
        <dbReference type="ChEBI" id="CHEBI:57783"/>
        <dbReference type="ChEBI" id="CHEBI:58349"/>
        <dbReference type="EC" id="1.16.1.9"/>
    </reaction>
</comment>
<keyword evidence="6 13" id="KW-0812">Transmembrane</keyword>
<proteinExistence type="inferred from homology"/>
<dbReference type="InterPro" id="IPR017938">
    <property type="entry name" value="Riboflavin_synthase-like_b-brl"/>
</dbReference>
<dbReference type="InterPro" id="IPR013112">
    <property type="entry name" value="FAD-bd_8"/>
</dbReference>
<evidence type="ECO:0000256" key="4">
    <source>
        <dbReference type="ARBA" id="ARBA00022448"/>
    </source>
</evidence>
<dbReference type="InterPro" id="IPR017927">
    <property type="entry name" value="FAD-bd_FR_type"/>
</dbReference>
<evidence type="ECO:0000256" key="2">
    <source>
        <dbReference type="ARBA" id="ARBA00006278"/>
    </source>
</evidence>
<evidence type="ECO:0000256" key="1">
    <source>
        <dbReference type="ARBA" id="ARBA00004651"/>
    </source>
</evidence>
<dbReference type="Proteomes" id="UP001383192">
    <property type="component" value="Unassembled WGS sequence"/>
</dbReference>
<dbReference type="PROSITE" id="PS51384">
    <property type="entry name" value="FAD_FR"/>
    <property type="match status" value="1"/>
</dbReference>
<feature type="transmembrane region" description="Helical" evidence="13">
    <location>
        <begin position="64"/>
        <end position="82"/>
    </location>
</feature>
<dbReference type="GO" id="GO:0006826">
    <property type="term" value="P:iron ion transport"/>
    <property type="evidence" value="ECO:0007669"/>
    <property type="project" value="TreeGrafter"/>
</dbReference>
<keyword evidence="9" id="KW-0560">Oxidoreductase</keyword>
<dbReference type="SUPFAM" id="SSF52343">
    <property type="entry name" value="Ferredoxin reductase-like, C-terminal NADP-linked domain"/>
    <property type="match status" value="1"/>
</dbReference>
<dbReference type="GO" id="GO:0006879">
    <property type="term" value="P:intracellular iron ion homeostasis"/>
    <property type="evidence" value="ECO:0007669"/>
    <property type="project" value="TreeGrafter"/>
</dbReference>
<sequence>MIWTFAVRPYYWSNWEVGSPPLAIRTGFMAIGTYPLIFVTASKWNMVTLLTGHSHERLQTFHRFLGHMFFLLSMLHSFPYLVQGLSEYKVGYEPMKELQYSIYVTKLDYYWSGFAMLGLLVLLCWFSLSPIRNRFYETFKYTHYASSLTFLVLFFVHCHDRFDTSYWLWASVAVYALSVVYRFLRMVVSNNRSSRKASFELMPAGMVKLRIQCDSKERWGVGQHYFLGFGSVKPLQSHPFIVINRPSDQNNELVFLIRQASGVTKALARHLENKDANATTSVLIDGPFGGMDHDLALYEHVLLIGGGIGMSFIMPVLQDLLSKTKQSDYPCKSIQVLWSVQEEGIDSISWMIDELEKATGDIAHLALSIKIYVTGTAAWKHDDDSEMSAPEAPLSYSWYGRADLKELVATVSASSESLGIAACGPKSLLYDVRNAAANVQKQIVVGDANREVFLHTQSYDL</sequence>
<evidence type="ECO:0000256" key="7">
    <source>
        <dbReference type="ARBA" id="ARBA00022982"/>
    </source>
</evidence>
<keyword evidence="7" id="KW-0249">Electron transport</keyword>
<dbReference type="Pfam" id="PF08030">
    <property type="entry name" value="NAD_binding_6"/>
    <property type="match status" value="1"/>
</dbReference>
<dbReference type="GO" id="GO:0015677">
    <property type="term" value="P:copper ion import"/>
    <property type="evidence" value="ECO:0007669"/>
    <property type="project" value="TreeGrafter"/>
</dbReference>
<keyword evidence="4" id="KW-0813">Transport</keyword>
<evidence type="ECO:0000256" key="9">
    <source>
        <dbReference type="ARBA" id="ARBA00023002"/>
    </source>
</evidence>
<dbReference type="EMBL" id="JAYKXP010000033">
    <property type="protein sequence ID" value="KAK7041653.1"/>
    <property type="molecule type" value="Genomic_DNA"/>
</dbReference>
<dbReference type="PANTHER" id="PTHR32361:SF23">
    <property type="entry name" value="FERRIC-CHELATE REDUCTASE"/>
    <property type="match status" value="1"/>
</dbReference>
<accession>A0AAW0CSC5</accession>
<evidence type="ECO:0000313" key="16">
    <source>
        <dbReference type="Proteomes" id="UP001383192"/>
    </source>
</evidence>
<dbReference type="GO" id="GO:0052851">
    <property type="term" value="F:ferric-chelate reductase (NADPH) activity"/>
    <property type="evidence" value="ECO:0007669"/>
    <property type="project" value="UniProtKB-EC"/>
</dbReference>
<dbReference type="SFLD" id="SFLDS00052">
    <property type="entry name" value="Ferric_Reductase_Domain"/>
    <property type="match status" value="1"/>
</dbReference>
<dbReference type="InterPro" id="IPR051410">
    <property type="entry name" value="Ferric/Cupric_Reductase"/>
</dbReference>
<evidence type="ECO:0000256" key="10">
    <source>
        <dbReference type="ARBA" id="ARBA00023065"/>
    </source>
</evidence>
<dbReference type="SUPFAM" id="SSF63380">
    <property type="entry name" value="Riboflavin synthase domain-like"/>
    <property type="match status" value="1"/>
</dbReference>
<keyword evidence="10" id="KW-0406">Ion transport</keyword>
<feature type="transmembrane region" description="Helical" evidence="13">
    <location>
        <begin position="141"/>
        <end position="159"/>
    </location>
</feature>